<dbReference type="EMBL" id="JYDR01000014">
    <property type="protein sequence ID" value="KRY75992.1"/>
    <property type="molecule type" value="Genomic_DNA"/>
</dbReference>
<dbReference type="InterPro" id="IPR015422">
    <property type="entry name" value="PyrdxlP-dep_Trfase_small"/>
</dbReference>
<evidence type="ECO:0000256" key="4">
    <source>
        <dbReference type="ARBA" id="ARBA00022576"/>
    </source>
</evidence>
<comment type="similarity">
    <text evidence="2">Belongs to the class-I pyridoxal-phosphate-dependent aminotransferase family.</text>
</comment>
<dbReference type="GO" id="GO:0030170">
    <property type="term" value="F:pyridoxal phosphate binding"/>
    <property type="evidence" value="ECO:0007669"/>
    <property type="project" value="InterPro"/>
</dbReference>
<comment type="caution">
    <text evidence="10">The sequence shown here is derived from an EMBL/GenBank/DDBJ whole genome shotgun (WGS) entry which is preliminary data.</text>
</comment>
<evidence type="ECO:0000313" key="11">
    <source>
        <dbReference type="Proteomes" id="UP000054632"/>
    </source>
</evidence>
<proteinExistence type="inferred from homology"/>
<dbReference type="InterPro" id="IPR015424">
    <property type="entry name" value="PyrdxlP-dep_Trfase"/>
</dbReference>
<dbReference type="GO" id="GO:0005739">
    <property type="term" value="C:mitochondrion"/>
    <property type="evidence" value="ECO:0007669"/>
    <property type="project" value="TreeGrafter"/>
</dbReference>
<dbReference type="FunFam" id="3.90.1150.10:FF:000021">
    <property type="entry name" value="Kynurenine--oxoglutarate transaminase 3"/>
    <property type="match status" value="1"/>
</dbReference>
<comment type="cofactor">
    <cofactor evidence="1">
        <name>pyridoxal 5'-phosphate</name>
        <dbReference type="ChEBI" id="CHEBI:597326"/>
    </cofactor>
</comment>
<evidence type="ECO:0000256" key="3">
    <source>
        <dbReference type="ARBA" id="ARBA00011738"/>
    </source>
</evidence>
<dbReference type="Proteomes" id="UP000054632">
    <property type="component" value="Unassembled WGS sequence"/>
</dbReference>
<dbReference type="PANTHER" id="PTHR43807">
    <property type="entry name" value="FI04487P"/>
    <property type="match status" value="1"/>
</dbReference>
<keyword evidence="4" id="KW-0032">Aminotransferase</keyword>
<dbReference type="AlphaFoldDB" id="A0A0V1EQK2"/>
<dbReference type="InterPro" id="IPR015421">
    <property type="entry name" value="PyrdxlP-dep_Trfase_major"/>
</dbReference>
<organism evidence="10 11">
    <name type="scientific">Trichinella pseudospiralis</name>
    <name type="common">Parasitic roundworm</name>
    <dbReference type="NCBI Taxonomy" id="6337"/>
    <lineage>
        <taxon>Eukaryota</taxon>
        <taxon>Metazoa</taxon>
        <taxon>Ecdysozoa</taxon>
        <taxon>Nematoda</taxon>
        <taxon>Enoplea</taxon>
        <taxon>Dorylaimia</taxon>
        <taxon>Trichinellida</taxon>
        <taxon>Trichinellidae</taxon>
        <taxon>Trichinella</taxon>
    </lineage>
</organism>
<dbReference type="UniPathway" id="UPA00334">
    <property type="reaction ID" value="UER00726"/>
</dbReference>
<comment type="pathway">
    <text evidence="7">Amino-acid degradation; L-kynurenine degradation; kynurenate from L-kynurenine: step 1/2.</text>
</comment>
<feature type="domain" description="Aminotransferase class I/classII large" evidence="8">
    <location>
        <begin position="56"/>
        <end position="431"/>
    </location>
</feature>
<dbReference type="InterPro" id="IPR004217">
    <property type="entry name" value="Tim10-like"/>
</dbReference>
<dbReference type="Pfam" id="PF00155">
    <property type="entry name" value="Aminotran_1_2"/>
    <property type="match status" value="1"/>
</dbReference>
<dbReference type="Gene3D" id="1.10.287.810">
    <property type="entry name" value="Mitochondrial import inner membrane translocase subunit tim13 like domains"/>
    <property type="match status" value="1"/>
</dbReference>
<dbReference type="InterPro" id="IPR004839">
    <property type="entry name" value="Aminotransferase_I/II_large"/>
</dbReference>
<name>A0A0V1EQK2_TRIPS</name>
<evidence type="ECO:0000256" key="5">
    <source>
        <dbReference type="ARBA" id="ARBA00022679"/>
    </source>
</evidence>
<reference evidence="10 11" key="1">
    <citation type="submission" date="2015-01" db="EMBL/GenBank/DDBJ databases">
        <title>Evolution of Trichinella species and genotypes.</title>
        <authorList>
            <person name="Korhonen P.K."/>
            <person name="Edoardo P."/>
            <person name="Giuseppe L.R."/>
            <person name="Gasser R.B."/>
        </authorList>
    </citation>
    <scope>NUCLEOTIDE SEQUENCE [LARGE SCALE GENOMIC DNA]</scope>
    <source>
        <strain evidence="10">ISS13</strain>
    </source>
</reference>
<evidence type="ECO:0000256" key="7">
    <source>
        <dbReference type="ARBA" id="ARBA00024016"/>
    </source>
</evidence>
<dbReference type="InterPro" id="IPR035427">
    <property type="entry name" value="Tim10-like_dom_sf"/>
</dbReference>
<feature type="non-terminal residue" evidence="10">
    <location>
        <position position="1"/>
    </location>
</feature>
<dbReference type="SUPFAM" id="SSF144122">
    <property type="entry name" value="Tim10-like"/>
    <property type="match status" value="1"/>
</dbReference>
<evidence type="ECO:0000256" key="1">
    <source>
        <dbReference type="ARBA" id="ARBA00001933"/>
    </source>
</evidence>
<dbReference type="CDD" id="cd00609">
    <property type="entry name" value="AAT_like"/>
    <property type="match status" value="1"/>
</dbReference>
<dbReference type="SUPFAM" id="SSF53383">
    <property type="entry name" value="PLP-dependent transferases"/>
    <property type="match status" value="1"/>
</dbReference>
<dbReference type="Gene3D" id="3.40.640.10">
    <property type="entry name" value="Type I PLP-dependent aspartate aminotransferase-like (Major domain)"/>
    <property type="match status" value="1"/>
</dbReference>
<dbReference type="GO" id="GO:0097053">
    <property type="term" value="P:L-kynurenine catabolic process"/>
    <property type="evidence" value="ECO:0007669"/>
    <property type="project" value="UniProtKB-UniPathway"/>
</dbReference>
<gene>
    <name evidence="10" type="primary">CCBL2</name>
    <name evidence="10" type="ORF">T4A_8701</name>
</gene>
<keyword evidence="5" id="KW-0808">Transferase</keyword>
<keyword evidence="6" id="KW-0663">Pyridoxal phosphate</keyword>
<feature type="domain" description="Tim10-like" evidence="9">
    <location>
        <begin position="449"/>
        <end position="503"/>
    </location>
</feature>
<dbReference type="GO" id="GO:0016212">
    <property type="term" value="F:kynurenine-oxoglutarate transaminase activity"/>
    <property type="evidence" value="ECO:0007669"/>
    <property type="project" value="UniProtKB-ARBA"/>
</dbReference>
<evidence type="ECO:0000256" key="2">
    <source>
        <dbReference type="ARBA" id="ARBA00007441"/>
    </source>
</evidence>
<evidence type="ECO:0000259" key="9">
    <source>
        <dbReference type="Pfam" id="PF02953"/>
    </source>
</evidence>
<evidence type="ECO:0000259" key="8">
    <source>
        <dbReference type="Pfam" id="PF00155"/>
    </source>
</evidence>
<comment type="subunit">
    <text evidence="3">Homodimer.</text>
</comment>
<dbReference type="InterPro" id="IPR051326">
    <property type="entry name" value="Kynurenine-oxoglutarate_AT"/>
</dbReference>
<dbReference type="Gene3D" id="3.90.1150.10">
    <property type="entry name" value="Aspartate Aminotransferase, domain 1"/>
    <property type="match status" value="1"/>
</dbReference>
<dbReference type="PANTHER" id="PTHR43807:SF20">
    <property type="entry name" value="FI04487P"/>
    <property type="match status" value="1"/>
</dbReference>
<accession>A0A0V1EQK2</accession>
<sequence length="521" mass="59903">LLMNSLFCFHIKIRTLTPLSKKFASMKNFVACADRVKGTKPSIWVEMSALVNKYDAVNLGQGFTDFRPPAYFTDQLSKAAQSTDYKLNQYTRGYVGHLPLVEVIGKFYTSLLDHPVNPLNEVLITNGAYQALFYAAFAFINHGDEAIIIEPYYDCYEPQVRMAGGKPIFTSLKLNSKNVATCSSGDFKLDFTELENKVTPRTKLLYLNNPLNPIGKVYNRDELMQIAAFVKKHNLIVVADEVYEWLVYEGSEMIRFASLPDMWERTITIGSAGKTFSLTGWKMGWAICPENLMIHLRSVHQNCVYTCATPIQCAMADSFQYEIDRFQTKECYFHEMRRILQSKRRVLQEMLSEHGFMPVLPEGGYFMVANFCALSDLFPQNDNEPLDYQFTRWLCSEKKLGVIPMTAFYSDENKHFGENYVRFCFFKMSSKEKNNSSVGADADTDLETLKDFLRQYSRISEQCFIDCVHDFTTRSVTVREENCVSNCLEKYLKVLQRISQRFHEYQLIQAEATGNLPLGNK</sequence>
<protein>
    <submittedName>
        <fullName evidence="10">Kynurenine--oxoglutarate transaminase 3</fullName>
    </submittedName>
</protein>
<evidence type="ECO:0000313" key="10">
    <source>
        <dbReference type="EMBL" id="KRY75992.1"/>
    </source>
</evidence>
<evidence type="ECO:0000256" key="6">
    <source>
        <dbReference type="ARBA" id="ARBA00022898"/>
    </source>
</evidence>
<dbReference type="Pfam" id="PF02953">
    <property type="entry name" value="zf-Tim10_DDP"/>
    <property type="match status" value="1"/>
</dbReference>
<dbReference type="FunFam" id="3.40.640.10:FF:000024">
    <property type="entry name" value="Kynurenine--oxoglutarate transaminase 3"/>
    <property type="match status" value="1"/>
</dbReference>